<dbReference type="InterPro" id="IPR050119">
    <property type="entry name" value="CCR1-9-like"/>
</dbReference>
<dbReference type="PRINTS" id="PR00657">
    <property type="entry name" value="CCCHEMOKINER"/>
</dbReference>
<sequence>MANNSTDDSGEVEYLCDLMDFSTVNAAFFIVIFIISVTGNSLLLVVLVCYENLKNATNLFVLNLACSDLLFTFTLPFWAVDHLHHWVFGDLACKFLTAAYYVGLYSSTILLTAITVDRFITVVLNKWPRKPVRERCAVGVCAAAWIISVAASLSDAIKVKESKIDDEELICESDDLDVNLSYYLQVSLLFFLPLAIIIFCYSAILKTVLQFSNRKRLRTVVVVLCIVAAFFICWGPHHVLLFVETLYEPERCDAKESWNIAYNICRLLAYSHCCMNPLLYMLSQNLRRHLLNFLHCDNVMSRNMERVTSNSGIRPRTSVVMMDLQSK</sequence>
<dbReference type="SUPFAM" id="SSF81321">
    <property type="entry name" value="Family A G protein-coupled receptor-like"/>
    <property type="match status" value="1"/>
</dbReference>
<keyword evidence="8 9" id="KW-0807">Transducer</keyword>
<dbReference type="Pfam" id="PF00001">
    <property type="entry name" value="7tm_1"/>
    <property type="match status" value="1"/>
</dbReference>
<keyword evidence="6 10" id="KW-0472">Membrane</keyword>
<feature type="transmembrane region" description="Helical" evidence="10">
    <location>
        <begin position="60"/>
        <end position="79"/>
    </location>
</feature>
<dbReference type="GO" id="GO:0060326">
    <property type="term" value="P:cell chemotaxis"/>
    <property type="evidence" value="ECO:0007669"/>
    <property type="project" value="TreeGrafter"/>
</dbReference>
<feature type="transmembrane region" description="Helical" evidence="10">
    <location>
        <begin position="136"/>
        <end position="153"/>
    </location>
</feature>
<evidence type="ECO:0000256" key="8">
    <source>
        <dbReference type="ARBA" id="ARBA00023224"/>
    </source>
</evidence>
<keyword evidence="4 10" id="KW-1133">Transmembrane helix</keyword>
<evidence type="ECO:0000256" key="10">
    <source>
        <dbReference type="SAM" id="Phobius"/>
    </source>
</evidence>
<name>A0AAV1NGP7_SCOSC</name>
<dbReference type="GO" id="GO:0019722">
    <property type="term" value="P:calcium-mediated signaling"/>
    <property type="evidence" value="ECO:0007669"/>
    <property type="project" value="TreeGrafter"/>
</dbReference>
<evidence type="ECO:0000256" key="4">
    <source>
        <dbReference type="ARBA" id="ARBA00022989"/>
    </source>
</evidence>
<reference evidence="12 13" key="1">
    <citation type="submission" date="2024-01" db="EMBL/GenBank/DDBJ databases">
        <authorList>
            <person name="Alioto T."/>
            <person name="Alioto T."/>
            <person name="Gomez Garrido J."/>
        </authorList>
    </citation>
    <scope>NUCLEOTIDE SEQUENCE [LARGE SCALE GENOMIC DNA]</scope>
</reference>
<dbReference type="PANTHER" id="PTHR10489">
    <property type="entry name" value="CELL ADHESION MOLECULE"/>
    <property type="match status" value="1"/>
</dbReference>
<evidence type="ECO:0000259" key="11">
    <source>
        <dbReference type="PROSITE" id="PS50262"/>
    </source>
</evidence>
<evidence type="ECO:0000256" key="5">
    <source>
        <dbReference type="ARBA" id="ARBA00023040"/>
    </source>
</evidence>
<dbReference type="InterPro" id="IPR000276">
    <property type="entry name" value="GPCR_Rhodpsn"/>
</dbReference>
<evidence type="ECO:0000256" key="6">
    <source>
        <dbReference type="ARBA" id="ARBA00023136"/>
    </source>
</evidence>
<dbReference type="PROSITE" id="PS50262">
    <property type="entry name" value="G_PROTEIN_RECEP_F1_2"/>
    <property type="match status" value="1"/>
</dbReference>
<feature type="transmembrane region" description="Helical" evidence="10">
    <location>
        <begin position="217"/>
        <end position="240"/>
    </location>
</feature>
<evidence type="ECO:0000256" key="2">
    <source>
        <dbReference type="ARBA" id="ARBA00022475"/>
    </source>
</evidence>
<evidence type="ECO:0000256" key="1">
    <source>
        <dbReference type="ARBA" id="ARBA00004651"/>
    </source>
</evidence>
<keyword evidence="5 9" id="KW-0297">G-protein coupled receptor</keyword>
<comment type="caution">
    <text evidence="12">The sequence shown here is derived from an EMBL/GenBank/DDBJ whole genome shotgun (WGS) entry which is preliminary data.</text>
</comment>
<evidence type="ECO:0000256" key="3">
    <source>
        <dbReference type="ARBA" id="ARBA00022692"/>
    </source>
</evidence>
<dbReference type="PROSITE" id="PS00237">
    <property type="entry name" value="G_PROTEIN_RECEP_F1_1"/>
    <property type="match status" value="1"/>
</dbReference>
<evidence type="ECO:0000313" key="13">
    <source>
        <dbReference type="Proteomes" id="UP001314229"/>
    </source>
</evidence>
<dbReference type="GO" id="GO:0007204">
    <property type="term" value="P:positive regulation of cytosolic calcium ion concentration"/>
    <property type="evidence" value="ECO:0007669"/>
    <property type="project" value="TreeGrafter"/>
</dbReference>
<keyword evidence="7 9" id="KW-0675">Receptor</keyword>
<dbReference type="InterPro" id="IPR000355">
    <property type="entry name" value="Chemokine_rcpt"/>
</dbReference>
<dbReference type="GO" id="GO:0006955">
    <property type="term" value="P:immune response"/>
    <property type="evidence" value="ECO:0007669"/>
    <property type="project" value="TreeGrafter"/>
</dbReference>
<evidence type="ECO:0000256" key="9">
    <source>
        <dbReference type="RuleBase" id="RU000688"/>
    </source>
</evidence>
<dbReference type="AlphaFoldDB" id="A0AAV1NGP7"/>
<feature type="transmembrane region" description="Helical" evidence="10">
    <location>
        <begin position="99"/>
        <end position="124"/>
    </location>
</feature>
<accession>A0AAV1NGP7</accession>
<dbReference type="Proteomes" id="UP001314229">
    <property type="component" value="Unassembled WGS sequence"/>
</dbReference>
<feature type="domain" description="G-protein coupled receptors family 1 profile" evidence="11">
    <location>
        <begin position="39"/>
        <end position="280"/>
    </location>
</feature>
<dbReference type="GO" id="GO:0016493">
    <property type="term" value="F:C-C chemokine receptor activity"/>
    <property type="evidence" value="ECO:0007669"/>
    <property type="project" value="TreeGrafter"/>
</dbReference>
<dbReference type="PANTHER" id="PTHR10489:SF730">
    <property type="entry name" value="CHEMOKINE XC RECEPTOR 1"/>
    <property type="match status" value="1"/>
</dbReference>
<feature type="transmembrane region" description="Helical" evidence="10">
    <location>
        <begin position="27"/>
        <end position="48"/>
    </location>
</feature>
<comment type="subcellular location">
    <subcellularLocation>
        <location evidence="1">Cell membrane</location>
        <topology evidence="1">Multi-pass membrane protein</topology>
    </subcellularLocation>
</comment>
<gene>
    <name evidence="12" type="ORF">FSCOSCO3_A021499</name>
</gene>
<comment type="similarity">
    <text evidence="9">Belongs to the G-protein coupled receptor 1 family.</text>
</comment>
<keyword evidence="2" id="KW-1003">Cell membrane</keyword>
<organism evidence="12 13">
    <name type="scientific">Scomber scombrus</name>
    <name type="common">Atlantic mackerel</name>
    <name type="synonym">Scomber vernalis</name>
    <dbReference type="NCBI Taxonomy" id="13677"/>
    <lineage>
        <taxon>Eukaryota</taxon>
        <taxon>Metazoa</taxon>
        <taxon>Chordata</taxon>
        <taxon>Craniata</taxon>
        <taxon>Vertebrata</taxon>
        <taxon>Euteleostomi</taxon>
        <taxon>Actinopterygii</taxon>
        <taxon>Neopterygii</taxon>
        <taxon>Teleostei</taxon>
        <taxon>Neoteleostei</taxon>
        <taxon>Acanthomorphata</taxon>
        <taxon>Pelagiaria</taxon>
        <taxon>Scombriformes</taxon>
        <taxon>Scombridae</taxon>
        <taxon>Scomber</taxon>
    </lineage>
</organism>
<keyword evidence="3 9" id="KW-0812">Transmembrane</keyword>
<proteinExistence type="inferred from homology"/>
<evidence type="ECO:0000313" key="12">
    <source>
        <dbReference type="EMBL" id="CAK6957722.1"/>
    </source>
</evidence>
<dbReference type="GO" id="GO:0019957">
    <property type="term" value="F:C-C chemokine binding"/>
    <property type="evidence" value="ECO:0007669"/>
    <property type="project" value="TreeGrafter"/>
</dbReference>
<dbReference type="GO" id="GO:0009897">
    <property type="term" value="C:external side of plasma membrane"/>
    <property type="evidence" value="ECO:0007669"/>
    <property type="project" value="TreeGrafter"/>
</dbReference>
<evidence type="ECO:0000256" key="7">
    <source>
        <dbReference type="ARBA" id="ARBA00023170"/>
    </source>
</evidence>
<dbReference type="PRINTS" id="PR00237">
    <property type="entry name" value="GPCRRHODOPSN"/>
</dbReference>
<keyword evidence="13" id="KW-1185">Reference proteome</keyword>
<dbReference type="InterPro" id="IPR017452">
    <property type="entry name" value="GPCR_Rhodpsn_7TM"/>
</dbReference>
<dbReference type="EMBL" id="CAWUFR010000030">
    <property type="protein sequence ID" value="CAK6957722.1"/>
    <property type="molecule type" value="Genomic_DNA"/>
</dbReference>
<feature type="transmembrane region" description="Helical" evidence="10">
    <location>
        <begin position="182"/>
        <end position="205"/>
    </location>
</feature>
<dbReference type="Gene3D" id="1.20.1070.10">
    <property type="entry name" value="Rhodopsin 7-helix transmembrane proteins"/>
    <property type="match status" value="1"/>
</dbReference>
<protein>
    <submittedName>
        <fullName evidence="12">Chemokine XC receptor 1-like</fullName>
    </submittedName>
</protein>